<gene>
    <name evidence="2" type="primary">glnB_2</name>
    <name evidence="2" type="ORF">CAFE_19160</name>
    <name evidence="3" type="ORF">HCR03_07045</name>
</gene>
<dbReference type="OrthoDB" id="9802729at2"/>
<evidence type="ECO:0000313" key="2">
    <source>
        <dbReference type="EMBL" id="MVB11208.1"/>
    </source>
</evidence>
<dbReference type="SUPFAM" id="SSF54913">
    <property type="entry name" value="GlnB-like"/>
    <property type="match status" value="1"/>
</dbReference>
<reference evidence="3 5" key="2">
    <citation type="submission" date="2020-08" db="EMBL/GenBank/DDBJ databases">
        <title>The isolate Caproiciproducens sp. 7D4C2 produces n-caproate at mildly acidic conditions from hexoses: genome and rBOX comparison with related strains and chain-elongating bacteria.</title>
        <authorList>
            <person name="Esquivel-Elizondo S."/>
            <person name="Bagci C."/>
            <person name="Temovska M."/>
            <person name="Jeon B.S."/>
            <person name="Bessarab I."/>
            <person name="Williams R.B.H."/>
            <person name="Huson D.H."/>
            <person name="Angenent L.T."/>
        </authorList>
    </citation>
    <scope>NUCLEOTIDE SEQUENCE [LARGE SCALE GENOMIC DNA]</scope>
    <source>
        <strain evidence="3 5">7D4C2</strain>
    </source>
</reference>
<dbReference type="PROSITE" id="PS00638">
    <property type="entry name" value="PII_GLNB_CTER"/>
    <property type="match status" value="1"/>
</dbReference>
<dbReference type="PANTHER" id="PTHR30115:SF11">
    <property type="entry name" value="NITROGEN REGULATORY PROTEIN P-II HOMOLOG"/>
    <property type="match status" value="1"/>
</dbReference>
<reference evidence="2 4" key="1">
    <citation type="submission" date="2019-09" db="EMBL/GenBank/DDBJ databases">
        <title>Genome sequence of Clostridium sp. EA1.</title>
        <authorList>
            <person name="Poehlein A."/>
            <person name="Bengelsdorf F.R."/>
            <person name="Daniel R."/>
        </authorList>
    </citation>
    <scope>NUCLEOTIDE SEQUENCE [LARGE SCALE GENOMIC DNA]</scope>
    <source>
        <strain evidence="2 4">EA1</strain>
    </source>
</reference>
<name>A0A6N8HZY5_9FIRM</name>
<dbReference type="InterPro" id="IPR015867">
    <property type="entry name" value="N-reg_PII/ATP_PRibTrfase_C"/>
</dbReference>
<dbReference type="Proteomes" id="UP000469440">
    <property type="component" value="Unassembled WGS sequence"/>
</dbReference>
<dbReference type="Gene3D" id="3.30.70.120">
    <property type="match status" value="1"/>
</dbReference>
<dbReference type="InterPro" id="IPR011322">
    <property type="entry name" value="N-reg_PII-like_a/b"/>
</dbReference>
<protein>
    <submittedName>
        <fullName evidence="2">Nitrogen regulatory protein P-II</fullName>
    </submittedName>
    <submittedName>
        <fullName evidence="3">P-II family nitrogen regulator</fullName>
    </submittedName>
</protein>
<comment type="similarity">
    <text evidence="1">Belongs to the P(II) protein family.</text>
</comment>
<keyword evidence="4" id="KW-1185">Reference proteome</keyword>
<dbReference type="EMBL" id="CP060286">
    <property type="protein sequence ID" value="QNK41979.1"/>
    <property type="molecule type" value="Genomic_DNA"/>
</dbReference>
<dbReference type="GO" id="GO:0006808">
    <property type="term" value="P:regulation of nitrogen utilization"/>
    <property type="evidence" value="ECO:0007669"/>
    <property type="project" value="InterPro"/>
</dbReference>
<sequence length="129" mass="14247">MKEIMALIRLNMIGPTKEALSKAGFPSFFCRKCLGRGKRSLDLSTLKLMVESEMQIPATPYGEALTESARLIPKRLFTLVVDDGEVKKAVDTIIRANQTGNPGDGKIFVLPVAETYKVRTAEFSADRLI</sequence>
<dbReference type="GO" id="GO:0005829">
    <property type="term" value="C:cytosol"/>
    <property type="evidence" value="ECO:0007669"/>
    <property type="project" value="TreeGrafter"/>
</dbReference>
<dbReference type="EMBL" id="VWXL01000053">
    <property type="protein sequence ID" value="MVB11208.1"/>
    <property type="molecule type" value="Genomic_DNA"/>
</dbReference>
<dbReference type="GO" id="GO:0005524">
    <property type="term" value="F:ATP binding"/>
    <property type="evidence" value="ECO:0007669"/>
    <property type="project" value="TreeGrafter"/>
</dbReference>
<accession>A0A7G8TED8</accession>
<evidence type="ECO:0000256" key="1">
    <source>
        <dbReference type="RuleBase" id="RU003936"/>
    </source>
</evidence>
<dbReference type="GO" id="GO:0030234">
    <property type="term" value="F:enzyme regulator activity"/>
    <property type="evidence" value="ECO:0007669"/>
    <property type="project" value="InterPro"/>
</dbReference>
<dbReference type="InterPro" id="IPR017918">
    <property type="entry name" value="N-reg_PII_CS"/>
</dbReference>
<dbReference type="AlphaFoldDB" id="A0A6N8HZY5"/>
<dbReference type="PRINTS" id="PR00340">
    <property type="entry name" value="PIIGLNB"/>
</dbReference>
<evidence type="ECO:0000313" key="3">
    <source>
        <dbReference type="EMBL" id="QNK41979.1"/>
    </source>
</evidence>
<dbReference type="Proteomes" id="UP000515909">
    <property type="component" value="Chromosome"/>
</dbReference>
<dbReference type="InterPro" id="IPR002187">
    <property type="entry name" value="N-reg_PII"/>
</dbReference>
<dbReference type="SMART" id="SM00938">
    <property type="entry name" value="P-II"/>
    <property type="match status" value="1"/>
</dbReference>
<dbReference type="KEGG" id="cfem:HCR03_07045"/>
<dbReference type="PANTHER" id="PTHR30115">
    <property type="entry name" value="NITROGEN REGULATORY PROTEIN P-II"/>
    <property type="match status" value="1"/>
</dbReference>
<evidence type="ECO:0000313" key="4">
    <source>
        <dbReference type="Proteomes" id="UP000469440"/>
    </source>
</evidence>
<dbReference type="PROSITE" id="PS51343">
    <property type="entry name" value="PII_GLNB_DOM"/>
    <property type="match status" value="1"/>
</dbReference>
<evidence type="ECO:0000313" key="5">
    <source>
        <dbReference type="Proteomes" id="UP000515909"/>
    </source>
</evidence>
<dbReference type="Pfam" id="PF00543">
    <property type="entry name" value="P-II"/>
    <property type="match status" value="1"/>
</dbReference>
<proteinExistence type="inferred from homology"/>
<accession>A0A6N8HZY5</accession>
<dbReference type="RefSeq" id="WP_066649721.1">
    <property type="nucleotide sequence ID" value="NZ_CP060286.1"/>
</dbReference>
<organism evidence="2 4">
    <name type="scientific">Caproicibacter fermentans</name>
    <dbReference type="NCBI Taxonomy" id="2576756"/>
    <lineage>
        <taxon>Bacteria</taxon>
        <taxon>Bacillati</taxon>
        <taxon>Bacillota</taxon>
        <taxon>Clostridia</taxon>
        <taxon>Eubacteriales</taxon>
        <taxon>Acutalibacteraceae</taxon>
        <taxon>Caproicibacter</taxon>
    </lineage>
</organism>